<feature type="region of interest" description="Disordered" evidence="5">
    <location>
        <begin position="570"/>
        <end position="611"/>
    </location>
</feature>
<keyword evidence="6" id="KW-1133">Transmembrane helix</keyword>
<evidence type="ECO:0000259" key="7">
    <source>
        <dbReference type="PROSITE" id="PS50835"/>
    </source>
</evidence>
<dbReference type="InterPro" id="IPR003599">
    <property type="entry name" value="Ig_sub"/>
</dbReference>
<dbReference type="Proteomes" id="UP000678393">
    <property type="component" value="Unassembled WGS sequence"/>
</dbReference>
<evidence type="ECO:0000256" key="4">
    <source>
        <dbReference type="ARBA" id="ARBA00023157"/>
    </source>
</evidence>
<feature type="compositionally biased region" description="Low complexity" evidence="5">
    <location>
        <begin position="810"/>
        <end position="824"/>
    </location>
</feature>
<dbReference type="InterPro" id="IPR013098">
    <property type="entry name" value="Ig_I-set"/>
</dbReference>
<evidence type="ECO:0000256" key="2">
    <source>
        <dbReference type="ARBA" id="ARBA00022729"/>
    </source>
</evidence>
<dbReference type="PANTHER" id="PTHR45842:SF21">
    <property type="entry name" value="IG-LIKE DOMAIN-CONTAINING PROTEIN"/>
    <property type="match status" value="1"/>
</dbReference>
<comment type="caution">
    <text evidence="8">The sequence shown here is derived from an EMBL/GenBank/DDBJ whole genome shotgun (WGS) entry which is preliminary data.</text>
</comment>
<evidence type="ECO:0000313" key="9">
    <source>
        <dbReference type="Proteomes" id="UP000678393"/>
    </source>
</evidence>
<dbReference type="InterPro" id="IPR003591">
    <property type="entry name" value="Leu-rich_rpt_typical-subtyp"/>
</dbReference>
<dbReference type="OrthoDB" id="5917255at2759"/>
<keyword evidence="6" id="KW-0812">Transmembrane</keyword>
<dbReference type="InterPro" id="IPR050467">
    <property type="entry name" value="LRFN"/>
</dbReference>
<dbReference type="Gene3D" id="2.60.40.10">
    <property type="entry name" value="Immunoglobulins"/>
    <property type="match status" value="3"/>
</dbReference>
<dbReference type="Pfam" id="PF13855">
    <property type="entry name" value="LRR_8"/>
    <property type="match status" value="1"/>
</dbReference>
<dbReference type="SMART" id="SM00409">
    <property type="entry name" value="IG"/>
    <property type="match status" value="3"/>
</dbReference>
<dbReference type="SMART" id="SM00408">
    <property type="entry name" value="IGc2"/>
    <property type="match status" value="3"/>
</dbReference>
<evidence type="ECO:0000256" key="6">
    <source>
        <dbReference type="SAM" id="Phobius"/>
    </source>
</evidence>
<keyword evidence="6" id="KW-0472">Membrane</keyword>
<evidence type="ECO:0000256" key="1">
    <source>
        <dbReference type="ARBA" id="ARBA00022614"/>
    </source>
</evidence>
<dbReference type="InterPro" id="IPR013783">
    <property type="entry name" value="Ig-like_fold"/>
</dbReference>
<feature type="transmembrane region" description="Helical" evidence="6">
    <location>
        <begin position="444"/>
        <end position="466"/>
    </location>
</feature>
<dbReference type="SUPFAM" id="SSF48726">
    <property type="entry name" value="Immunoglobulin"/>
    <property type="match status" value="3"/>
</dbReference>
<sequence length="1039" mass="112052">ELNSNQISWTMEDAAGAFRGLTSLTKLGLKANAVRSIAVHAFAGLLKLRQLYLEDNDITSIQENAFETLRDLRDLRFNSSKLFCDCHLAWLPPWLKQSGFQHSALGTCLHPPVLRGAGIFQIEVSDFKCNSAEFLKPVILESPKSANGYKGENLTLTCIAAITGDSQPHIHWKKDNTLLNDSLSVVTASSDGDVKRYTSNLHLTDMQDSMAGRYQCVVANDFGSTFSQKAYLNVYVYPVFLKVPKDVTVKAGKPAELKCAATGQPTPVISWQKDGGDNFPAARERRMQVYPNDDRFYIMNTRVADEGVYSCMARNEAGVVITNATVTVLVPPYIEQPMQSKKSSKKGETTVLQCMASGSPQPKLTWLKDDKELVMTPRHFFTADNQILVIVDTQWSDAGTYACRMSNSLGTAKGTTELLVVNSSGEGGDSGGSFGLDDESTTTGIIIIAVVCCVVGTSLVWVIIIYQTRKRHEVYSATPTDETTLPGEIPSSGYMSSDKEGSYSQGPTIVNGYHYQDYQMKESGYESSSGQFRANGYARPICPSDVDEDDSQPPTLTAGDRLLRQIKAANSGANMPYQASDEDTIGSRHSTSSGQHSGSTEPPSSSSGHFQPHHQLYVVTSDGDEYRENPSPSLHVPALDKSELSSCCSSQRLVSPSGRSLFQTFHPTKPTNHDRLNNTSSGGALGHPVGSRSEDSSRGCENRDRHEQDGGSCDNRDVESANSALATARPSCSVCMYKYSVMANSSPPNGHPDAHFEIHHANSSHPSVCLREMADGSGQTKLLPGNCSDSVGCNGKHFCCDLNPPHPPTSLSQSLSSSLPSPVHSHSDSTQRPPIHPRGCGNAAKKTVYSHGESADMSAQFSAMNLDCQSCDCSAGARPSSPSRQTASMSGALSSQAAVASSPCYCEVVDHRCCSGHCQHCHNEPGVDGGGTGLQACPACLCQQHKSCHPAHPLQHPHYHNRQGADSKAIARSVSASSVGHDSKYCAHSDPFLSPCFSCPLYNVGSSGFLRSKIDSCPECHSEYSQRGVLIVNHCPLIP</sequence>
<dbReference type="InterPro" id="IPR032675">
    <property type="entry name" value="LRR_dom_sf"/>
</dbReference>
<feature type="region of interest" description="Disordered" evidence="5">
    <location>
        <begin position="810"/>
        <end position="843"/>
    </location>
</feature>
<feature type="compositionally biased region" description="Polar residues" evidence="5">
    <location>
        <begin position="659"/>
        <end position="670"/>
    </location>
</feature>
<evidence type="ECO:0000256" key="5">
    <source>
        <dbReference type="SAM" id="MobiDB-lite"/>
    </source>
</evidence>
<gene>
    <name evidence="8" type="ORF">CUNI_LOCUS1505</name>
</gene>
<evidence type="ECO:0000313" key="8">
    <source>
        <dbReference type="EMBL" id="CAG5115947.1"/>
    </source>
</evidence>
<dbReference type="InterPro" id="IPR001611">
    <property type="entry name" value="Leu-rich_rpt"/>
</dbReference>
<feature type="domain" description="Ig-like" evidence="7">
    <location>
        <begin position="238"/>
        <end position="327"/>
    </location>
</feature>
<dbReference type="FunFam" id="2.60.40.10:FF:000161">
    <property type="entry name" value="Leucine rich repeats and immunoglobulin like domains 2"/>
    <property type="match status" value="1"/>
</dbReference>
<protein>
    <recommendedName>
        <fullName evidence="7">Ig-like domain-containing protein</fullName>
    </recommendedName>
</protein>
<keyword evidence="3" id="KW-0677">Repeat</keyword>
<dbReference type="FunFam" id="2.60.40.10:FF:000150">
    <property type="entry name" value="Leucine rich repeats and immunoglobulin like domains 3"/>
    <property type="match status" value="1"/>
</dbReference>
<organism evidence="8 9">
    <name type="scientific">Candidula unifasciata</name>
    <dbReference type="NCBI Taxonomy" id="100452"/>
    <lineage>
        <taxon>Eukaryota</taxon>
        <taxon>Metazoa</taxon>
        <taxon>Spiralia</taxon>
        <taxon>Lophotrochozoa</taxon>
        <taxon>Mollusca</taxon>
        <taxon>Gastropoda</taxon>
        <taxon>Heterobranchia</taxon>
        <taxon>Euthyneura</taxon>
        <taxon>Panpulmonata</taxon>
        <taxon>Eupulmonata</taxon>
        <taxon>Stylommatophora</taxon>
        <taxon>Helicina</taxon>
        <taxon>Helicoidea</taxon>
        <taxon>Geomitridae</taxon>
        <taxon>Candidula</taxon>
    </lineage>
</organism>
<dbReference type="EMBL" id="CAJHNH020000187">
    <property type="protein sequence ID" value="CAG5115947.1"/>
    <property type="molecule type" value="Genomic_DNA"/>
</dbReference>
<dbReference type="FunFam" id="3.80.10.10:FF:000023">
    <property type="entry name" value="Leucine rich repeats and immunoglobulin like domains 3"/>
    <property type="match status" value="1"/>
</dbReference>
<feature type="compositionally biased region" description="Low complexity" evidence="5">
    <location>
        <begin position="587"/>
        <end position="608"/>
    </location>
</feature>
<keyword evidence="4" id="KW-1015">Disulfide bond</keyword>
<dbReference type="Pfam" id="PF13927">
    <property type="entry name" value="Ig_3"/>
    <property type="match status" value="1"/>
</dbReference>
<keyword evidence="2" id="KW-0732">Signal</keyword>
<dbReference type="InterPro" id="IPR036179">
    <property type="entry name" value="Ig-like_dom_sf"/>
</dbReference>
<dbReference type="InterPro" id="IPR007110">
    <property type="entry name" value="Ig-like_dom"/>
</dbReference>
<keyword evidence="1" id="KW-0433">Leucine-rich repeat</keyword>
<feature type="non-terminal residue" evidence="8">
    <location>
        <position position="1"/>
    </location>
</feature>
<dbReference type="PROSITE" id="PS50835">
    <property type="entry name" value="IG_LIKE"/>
    <property type="match status" value="3"/>
</dbReference>
<dbReference type="InterPro" id="IPR003598">
    <property type="entry name" value="Ig_sub2"/>
</dbReference>
<feature type="domain" description="Ig-like" evidence="7">
    <location>
        <begin position="137"/>
        <end position="233"/>
    </location>
</feature>
<dbReference type="PANTHER" id="PTHR45842">
    <property type="entry name" value="SYNAPTIC ADHESION-LIKE MOLECULE SALM"/>
    <property type="match status" value="1"/>
</dbReference>
<feature type="domain" description="Ig-like" evidence="7">
    <location>
        <begin position="331"/>
        <end position="421"/>
    </location>
</feature>
<keyword evidence="9" id="KW-1185">Reference proteome</keyword>
<proteinExistence type="predicted"/>
<dbReference type="SUPFAM" id="SSF52058">
    <property type="entry name" value="L domain-like"/>
    <property type="match status" value="1"/>
</dbReference>
<evidence type="ECO:0000256" key="3">
    <source>
        <dbReference type="ARBA" id="ARBA00022737"/>
    </source>
</evidence>
<reference evidence="8" key="1">
    <citation type="submission" date="2021-04" db="EMBL/GenBank/DDBJ databases">
        <authorList>
            <consortium name="Molecular Ecology Group"/>
        </authorList>
    </citation>
    <scope>NUCLEOTIDE SEQUENCE</scope>
</reference>
<dbReference type="CDD" id="cd00096">
    <property type="entry name" value="Ig"/>
    <property type="match status" value="1"/>
</dbReference>
<feature type="region of interest" description="Disordered" evidence="5">
    <location>
        <begin position="524"/>
        <end position="557"/>
    </location>
</feature>
<dbReference type="Pfam" id="PF07679">
    <property type="entry name" value="I-set"/>
    <property type="match status" value="2"/>
</dbReference>
<dbReference type="Gene3D" id="3.80.10.10">
    <property type="entry name" value="Ribonuclease Inhibitor"/>
    <property type="match status" value="1"/>
</dbReference>
<dbReference type="SMART" id="SM00369">
    <property type="entry name" value="LRR_TYP"/>
    <property type="match status" value="2"/>
</dbReference>
<feature type="compositionally biased region" description="Basic and acidic residues" evidence="5">
    <location>
        <begin position="692"/>
        <end position="717"/>
    </location>
</feature>
<accession>A0A8S3YFS5</accession>
<dbReference type="PROSITE" id="PS51450">
    <property type="entry name" value="LRR"/>
    <property type="match status" value="1"/>
</dbReference>
<dbReference type="AlphaFoldDB" id="A0A8S3YFS5"/>
<feature type="non-terminal residue" evidence="8">
    <location>
        <position position="1039"/>
    </location>
</feature>
<feature type="region of interest" description="Disordered" evidence="5">
    <location>
        <begin position="659"/>
        <end position="717"/>
    </location>
</feature>
<name>A0A8S3YFS5_9EUPU</name>